<reference evidence="2" key="2">
    <citation type="journal article" date="2019" name="Genome Biol. Evol.">
        <title>Day and night: Metabolic profiles and evolutionary relationships of six axenic non-marine cyanobacteria.</title>
        <authorList>
            <person name="Will S.E."/>
            <person name="Henke P."/>
            <person name="Boedeker C."/>
            <person name="Huang S."/>
            <person name="Brinkmann H."/>
            <person name="Rohde M."/>
            <person name="Jarek M."/>
            <person name="Friedl T."/>
            <person name="Seufert S."/>
            <person name="Schumacher M."/>
            <person name="Overmann J."/>
            <person name="Neumann-Schaal M."/>
            <person name="Petersen J."/>
        </authorList>
    </citation>
    <scope>NUCLEOTIDE SEQUENCE [LARGE SCALE GENOMIC DNA]</scope>
    <source>
        <strain evidence="2">PCC 7102</strain>
    </source>
</reference>
<keyword evidence="1" id="KW-0472">Membrane</keyword>
<evidence type="ECO:0000313" key="2">
    <source>
        <dbReference type="EMBL" id="RUT01594.1"/>
    </source>
</evidence>
<dbReference type="OrthoDB" id="490095at2"/>
<keyword evidence="1" id="KW-0812">Transmembrane</keyword>
<keyword evidence="3" id="KW-1185">Reference proteome</keyword>
<proteinExistence type="predicted"/>
<protein>
    <submittedName>
        <fullName evidence="2">Uncharacterized protein</fullName>
    </submittedName>
</protein>
<dbReference type="RefSeq" id="WP_127084852.1">
    <property type="nucleotide sequence ID" value="NZ_RSCL01000019.1"/>
</dbReference>
<dbReference type="AlphaFoldDB" id="A0A433V673"/>
<accession>A0A433V673</accession>
<gene>
    <name evidence="2" type="ORF">DSM106972_066910</name>
</gene>
<organism evidence="2 3">
    <name type="scientific">Dulcicalothrix desertica PCC 7102</name>
    <dbReference type="NCBI Taxonomy" id="232991"/>
    <lineage>
        <taxon>Bacteria</taxon>
        <taxon>Bacillati</taxon>
        <taxon>Cyanobacteriota</taxon>
        <taxon>Cyanophyceae</taxon>
        <taxon>Nostocales</taxon>
        <taxon>Calotrichaceae</taxon>
        <taxon>Dulcicalothrix</taxon>
    </lineage>
</organism>
<dbReference type="EMBL" id="RSCL01000019">
    <property type="protein sequence ID" value="RUT01594.1"/>
    <property type="molecule type" value="Genomic_DNA"/>
</dbReference>
<sequence>MFNLFDFSAFETSASVQAINDILFPVVLFVVIFWLMCQVFLIDIAVEDNLPVVNEEFTHSIVQAQIDKDNISQKAENDHTLENLLADMATTIDEYKTKTELSDVDNGRQNLKALGIRKLRDFCRNREIKGYAAAYRQRGLDGLVEFLFAKQIHAYQIEQQFKHVE</sequence>
<reference evidence="2" key="1">
    <citation type="submission" date="2018-12" db="EMBL/GenBank/DDBJ databases">
        <authorList>
            <person name="Will S."/>
            <person name="Neumann-Schaal M."/>
            <person name="Henke P."/>
        </authorList>
    </citation>
    <scope>NUCLEOTIDE SEQUENCE</scope>
    <source>
        <strain evidence="2">PCC 7102</strain>
    </source>
</reference>
<dbReference type="Proteomes" id="UP000271624">
    <property type="component" value="Unassembled WGS sequence"/>
</dbReference>
<feature type="transmembrane region" description="Helical" evidence="1">
    <location>
        <begin position="22"/>
        <end position="42"/>
    </location>
</feature>
<comment type="caution">
    <text evidence="2">The sequence shown here is derived from an EMBL/GenBank/DDBJ whole genome shotgun (WGS) entry which is preliminary data.</text>
</comment>
<evidence type="ECO:0000256" key="1">
    <source>
        <dbReference type="SAM" id="Phobius"/>
    </source>
</evidence>
<name>A0A433V673_9CYAN</name>
<keyword evidence="1" id="KW-1133">Transmembrane helix</keyword>
<evidence type="ECO:0000313" key="3">
    <source>
        <dbReference type="Proteomes" id="UP000271624"/>
    </source>
</evidence>